<dbReference type="Proteomes" id="UP001488805">
    <property type="component" value="Unassembled WGS sequence"/>
</dbReference>
<comment type="caution">
    <text evidence="2">The sequence shown here is derived from an EMBL/GenBank/DDBJ whole genome shotgun (WGS) entry which is preliminary data.</text>
</comment>
<name>A0AAW1FJY9_ZOAVI</name>
<evidence type="ECO:0000313" key="2">
    <source>
        <dbReference type="EMBL" id="KAK9534916.1"/>
    </source>
</evidence>
<keyword evidence="3" id="KW-1185">Reference proteome</keyword>
<dbReference type="AlphaFoldDB" id="A0AAW1FJY9"/>
<dbReference type="InterPro" id="IPR013783">
    <property type="entry name" value="Ig-like_fold"/>
</dbReference>
<sequence>MTLKPPIAYEIFNNNEAKLECKMTGQDQTALNKIQITWQIDGRTVTDNISETTNSGDKTSTLTRSRTEWQSVNNVRCSANSDNTTPVTRDLTIHKADGVEPKVTVHILPEEDTNTGDSAEVTLVCLVSSSVQQDYFIGWLEYSGEKVSTYNDGNNFLPLKTKDGFSVTSIYKTSKEKWNKYDMFSCNVWAAGSKRLMKSRNVSKGLSNSTECKK</sequence>
<reference evidence="2 3" key="1">
    <citation type="journal article" date="2024" name="Genome Biol. Evol.">
        <title>Chromosome-level genome assembly of the viviparous eelpout Zoarces viviparus.</title>
        <authorList>
            <person name="Fuhrmann N."/>
            <person name="Brasseur M.V."/>
            <person name="Bakowski C.E."/>
            <person name="Podsiadlowski L."/>
            <person name="Prost S."/>
            <person name="Krehenwinkel H."/>
            <person name="Mayer C."/>
        </authorList>
    </citation>
    <scope>NUCLEOTIDE SEQUENCE [LARGE SCALE GENOMIC DNA]</scope>
    <source>
        <strain evidence="2">NO-MEL_2022_Ind0_liver</strain>
    </source>
</reference>
<protein>
    <recommendedName>
        <fullName evidence="1">Ig-like domain-containing protein</fullName>
    </recommendedName>
</protein>
<organism evidence="2 3">
    <name type="scientific">Zoarces viviparus</name>
    <name type="common">Viviparous eelpout</name>
    <name type="synonym">Blennius viviparus</name>
    <dbReference type="NCBI Taxonomy" id="48416"/>
    <lineage>
        <taxon>Eukaryota</taxon>
        <taxon>Metazoa</taxon>
        <taxon>Chordata</taxon>
        <taxon>Craniata</taxon>
        <taxon>Vertebrata</taxon>
        <taxon>Euteleostomi</taxon>
        <taxon>Actinopterygii</taxon>
        <taxon>Neopterygii</taxon>
        <taxon>Teleostei</taxon>
        <taxon>Neoteleostei</taxon>
        <taxon>Acanthomorphata</taxon>
        <taxon>Eupercaria</taxon>
        <taxon>Perciformes</taxon>
        <taxon>Cottioidei</taxon>
        <taxon>Zoarcales</taxon>
        <taxon>Zoarcidae</taxon>
        <taxon>Zoarcinae</taxon>
        <taxon>Zoarces</taxon>
    </lineage>
</organism>
<feature type="domain" description="Ig-like" evidence="1">
    <location>
        <begin position="5"/>
        <end position="92"/>
    </location>
</feature>
<dbReference type="PROSITE" id="PS50835">
    <property type="entry name" value="IG_LIKE"/>
    <property type="match status" value="2"/>
</dbReference>
<accession>A0AAW1FJY9</accession>
<evidence type="ECO:0000313" key="3">
    <source>
        <dbReference type="Proteomes" id="UP001488805"/>
    </source>
</evidence>
<dbReference type="InterPro" id="IPR007110">
    <property type="entry name" value="Ig-like_dom"/>
</dbReference>
<dbReference type="InterPro" id="IPR003597">
    <property type="entry name" value="Ig_C1-set"/>
</dbReference>
<feature type="domain" description="Ig-like" evidence="1">
    <location>
        <begin position="101"/>
        <end position="203"/>
    </location>
</feature>
<dbReference type="InterPro" id="IPR036179">
    <property type="entry name" value="Ig-like_dom_sf"/>
</dbReference>
<dbReference type="SUPFAM" id="SSF48726">
    <property type="entry name" value="Immunoglobulin"/>
    <property type="match status" value="2"/>
</dbReference>
<evidence type="ECO:0000259" key="1">
    <source>
        <dbReference type="PROSITE" id="PS50835"/>
    </source>
</evidence>
<gene>
    <name evidence="2" type="ORF">VZT92_007331</name>
</gene>
<dbReference type="Gene3D" id="2.60.40.10">
    <property type="entry name" value="Immunoglobulins"/>
    <property type="match status" value="2"/>
</dbReference>
<dbReference type="Pfam" id="PF07654">
    <property type="entry name" value="C1-set"/>
    <property type="match status" value="1"/>
</dbReference>
<proteinExistence type="predicted"/>
<dbReference type="EMBL" id="JBCEZU010000056">
    <property type="protein sequence ID" value="KAK9534916.1"/>
    <property type="molecule type" value="Genomic_DNA"/>
</dbReference>